<dbReference type="InterPro" id="IPR023614">
    <property type="entry name" value="Porin_dom_sf"/>
</dbReference>
<dbReference type="SUPFAM" id="SSF56935">
    <property type="entry name" value="Porins"/>
    <property type="match status" value="1"/>
</dbReference>
<dbReference type="EMBL" id="UINC01015911">
    <property type="protein sequence ID" value="SVA66649.1"/>
    <property type="molecule type" value="Genomic_DNA"/>
</dbReference>
<accession>A0A381XPG5</accession>
<dbReference type="AlphaFoldDB" id="A0A381XPG5"/>
<evidence type="ECO:0000313" key="1">
    <source>
        <dbReference type="EMBL" id="SVA66649.1"/>
    </source>
</evidence>
<name>A0A381XPG5_9ZZZZ</name>
<sequence>GKTHKDIKQLEQRIKKLESERKRNSQSNNISTATGLSRSFNPAISLHGLLLGTYNSEGNDNSSQSNKTGLSVEELELQLAGNVDTWFRVQSTFSMEGTSQFGLEELVGSGLITNNLSLQVGKLFVPIGKHNQLHTHSQPFVATPVSNEMVLGEDGLKEIGFGASYLLPVPFFSEINLQILEGENDTLFASTLNDGFAYLTRSGNSFDLSDETTMDANLAYAFGDNSLSGPYRTTEVLGVDIRFKHKPLGREGYRTTIWQSEFLTSTREQVKTGFYTYLQQQFAKRWWMQGRYSHSYQGSDRSDQNQYSFALSYFPSEFLETKLEYTHLNQYAADENQLFLRLNFTLGAHKGHNY</sequence>
<organism evidence="1">
    <name type="scientific">marine metagenome</name>
    <dbReference type="NCBI Taxonomy" id="408172"/>
    <lineage>
        <taxon>unclassified sequences</taxon>
        <taxon>metagenomes</taxon>
        <taxon>ecological metagenomes</taxon>
    </lineage>
</organism>
<protein>
    <submittedName>
        <fullName evidence="1">Uncharacterized protein</fullName>
    </submittedName>
</protein>
<feature type="non-terminal residue" evidence="1">
    <location>
        <position position="1"/>
    </location>
</feature>
<dbReference type="Gene3D" id="2.40.160.10">
    <property type="entry name" value="Porin"/>
    <property type="match status" value="1"/>
</dbReference>
<gene>
    <name evidence="1" type="ORF">METZ01_LOCUS119503</name>
</gene>
<reference evidence="1" key="1">
    <citation type="submission" date="2018-05" db="EMBL/GenBank/DDBJ databases">
        <authorList>
            <person name="Lanie J.A."/>
            <person name="Ng W.-L."/>
            <person name="Kazmierczak K.M."/>
            <person name="Andrzejewski T.M."/>
            <person name="Davidsen T.M."/>
            <person name="Wayne K.J."/>
            <person name="Tettelin H."/>
            <person name="Glass J.I."/>
            <person name="Rusch D."/>
            <person name="Podicherti R."/>
            <person name="Tsui H.-C.T."/>
            <person name="Winkler M.E."/>
        </authorList>
    </citation>
    <scope>NUCLEOTIDE SEQUENCE</scope>
</reference>
<proteinExistence type="predicted"/>